<reference evidence="1 2" key="1">
    <citation type="journal article" date="2009" name="PLoS ONE">
        <title>Genome sequence of the pathogenic intestinal spirochete Brachyspira hyodysenteriae reveals adaptations to its lifestyle in the porcine large intestine.</title>
        <authorList>
            <person name="Bellgard M.I."/>
            <person name="Wanchanthuek P."/>
            <person name="La T."/>
            <person name="Ryan K."/>
            <person name="Moolhuijzen P."/>
            <person name="Albertyn Z."/>
            <person name="Shaban B."/>
            <person name="Motro Y."/>
            <person name="Dunn D.S."/>
            <person name="Schibeci D."/>
            <person name="Hunter A."/>
            <person name="Barrero R."/>
            <person name="Phillips N.D."/>
            <person name="Hampson D.J."/>
        </authorList>
    </citation>
    <scope>NUCLEOTIDE SEQUENCE [LARGE SCALE GENOMIC DNA]</scope>
    <source>
        <strain evidence="2">ATCC 49526 / WA1</strain>
    </source>
</reference>
<organism evidence="1 2">
    <name type="scientific">Brachyspira hyodysenteriae (strain ATCC 49526 / WA1)</name>
    <dbReference type="NCBI Taxonomy" id="565034"/>
    <lineage>
        <taxon>Bacteria</taxon>
        <taxon>Pseudomonadati</taxon>
        <taxon>Spirochaetota</taxon>
        <taxon>Spirochaetia</taxon>
        <taxon>Brachyspirales</taxon>
        <taxon>Brachyspiraceae</taxon>
        <taxon>Brachyspira</taxon>
    </lineage>
</organism>
<proteinExistence type="predicted"/>
<dbReference type="AlphaFoldDB" id="A0A3B6VMS3"/>
<protein>
    <submittedName>
        <fullName evidence="1">Uncharacterized protein</fullName>
    </submittedName>
</protein>
<evidence type="ECO:0000313" key="1">
    <source>
        <dbReference type="EMBL" id="ACN85136.1"/>
    </source>
</evidence>
<gene>
    <name evidence="1" type="ordered locus">BHWA1_02685</name>
</gene>
<keyword evidence="2" id="KW-1185">Reference proteome</keyword>
<accession>A0A3B6VMS3</accession>
<dbReference type="KEGG" id="bhy:BHWA1_02685"/>
<name>A0A3B6VMS3_BRAHW</name>
<evidence type="ECO:0000313" key="2">
    <source>
        <dbReference type="Proteomes" id="UP000001803"/>
    </source>
</evidence>
<dbReference type="RefSeq" id="WP_012672162.1">
    <property type="nucleotide sequence ID" value="NC_012226.1"/>
</dbReference>
<dbReference type="EMBL" id="CP001360">
    <property type="protein sequence ID" value="ACN85136.1"/>
    <property type="molecule type" value="Genomic_DNA"/>
</dbReference>
<dbReference type="Proteomes" id="UP000001803">
    <property type="component" value="Plasmid pBHWA1"/>
</dbReference>
<keyword evidence="1" id="KW-0614">Plasmid</keyword>
<geneLocation type="plasmid" evidence="1 2">
    <name>pBHWA1</name>
</geneLocation>
<sequence>MNKNISKKKFINSPINAPRLIAKAETFTKYDLSEMQRLEIEKKLGILKDEYFNLNGAYPYVIDFINYMCTFYKNDKYIHRANNNLETHYLIYTSKESFFNATLGEFQEQRKILEVDVYRTLNKIDKDGMPVKPKIYPLDAKHSIHTDAIRFSIINKDMNSQIQNLKNINGEVYYYAIEFLKPIWNCLFGSKGTEGYIRIPSQLQAKIVHSINRYKDNPKFTKYGNFGKSINYRQLFLYLCLHDNGRSHEIEYDFKDIIKKCFRQNTQLKGDSIFLKDKSKAYNFIKKGLELFNQMAKDGLIDKINVLPYALKIKSDSIIVSLHREKTNIPNFELIN</sequence>